<evidence type="ECO:0000256" key="1">
    <source>
        <dbReference type="ARBA" id="ARBA00004141"/>
    </source>
</evidence>
<dbReference type="GO" id="GO:0016020">
    <property type="term" value="C:membrane"/>
    <property type="evidence" value="ECO:0007669"/>
    <property type="project" value="UniProtKB-SubCell"/>
</dbReference>
<keyword evidence="4" id="KW-1133">Transmembrane helix</keyword>
<dbReference type="InterPro" id="IPR036259">
    <property type="entry name" value="MFS_trans_sf"/>
</dbReference>
<evidence type="ECO:0000313" key="7">
    <source>
        <dbReference type="Proteomes" id="UP000284842"/>
    </source>
</evidence>
<dbReference type="OrthoDB" id="6509908at2759"/>
<proteinExistence type="inferred from homology"/>
<feature type="transmembrane region" description="Helical" evidence="4">
    <location>
        <begin position="423"/>
        <end position="448"/>
    </location>
</feature>
<protein>
    <recommendedName>
        <fullName evidence="5">Major facilitator superfamily (MFS) profile domain-containing protein</fullName>
    </recommendedName>
</protein>
<evidence type="ECO:0000259" key="5">
    <source>
        <dbReference type="PROSITE" id="PS50850"/>
    </source>
</evidence>
<evidence type="ECO:0000256" key="2">
    <source>
        <dbReference type="ARBA" id="ARBA00006727"/>
    </source>
</evidence>
<feature type="compositionally biased region" description="Basic and acidic residues" evidence="3">
    <location>
        <begin position="1"/>
        <end position="12"/>
    </location>
</feature>
<name>A0A409W6G9_9AGAR</name>
<feature type="transmembrane region" description="Helical" evidence="4">
    <location>
        <begin position="40"/>
        <end position="61"/>
    </location>
</feature>
<feature type="transmembrane region" description="Helical" evidence="4">
    <location>
        <begin position="326"/>
        <end position="349"/>
    </location>
</feature>
<feature type="domain" description="Major facilitator superfamily (MFS) profile" evidence="5">
    <location>
        <begin position="265"/>
        <end position="449"/>
    </location>
</feature>
<dbReference type="Gene3D" id="1.20.1250.20">
    <property type="entry name" value="MFS general substrate transporter like domains"/>
    <property type="match status" value="2"/>
</dbReference>
<evidence type="ECO:0000256" key="4">
    <source>
        <dbReference type="SAM" id="Phobius"/>
    </source>
</evidence>
<organism evidence="6 7">
    <name type="scientific">Panaeolus cyanescens</name>
    <dbReference type="NCBI Taxonomy" id="181874"/>
    <lineage>
        <taxon>Eukaryota</taxon>
        <taxon>Fungi</taxon>
        <taxon>Dikarya</taxon>
        <taxon>Basidiomycota</taxon>
        <taxon>Agaricomycotina</taxon>
        <taxon>Agaricomycetes</taxon>
        <taxon>Agaricomycetidae</taxon>
        <taxon>Agaricales</taxon>
        <taxon>Agaricineae</taxon>
        <taxon>Galeropsidaceae</taxon>
        <taxon>Panaeolus</taxon>
    </lineage>
</organism>
<keyword evidence="4" id="KW-0812">Transmembrane</keyword>
<feature type="transmembrane region" description="Helical" evidence="4">
    <location>
        <begin position="191"/>
        <end position="210"/>
    </location>
</feature>
<accession>A0A409W6G9</accession>
<feature type="transmembrane region" description="Helical" evidence="4">
    <location>
        <begin position="222"/>
        <end position="243"/>
    </location>
</feature>
<comment type="caution">
    <text evidence="6">The sequence shown here is derived from an EMBL/GenBank/DDBJ whole genome shotgun (WGS) entry which is preliminary data.</text>
</comment>
<dbReference type="Pfam" id="PF07690">
    <property type="entry name" value="MFS_1"/>
    <property type="match status" value="1"/>
</dbReference>
<dbReference type="PANTHER" id="PTHR11360">
    <property type="entry name" value="MONOCARBOXYLATE TRANSPORTER"/>
    <property type="match status" value="1"/>
</dbReference>
<feature type="region of interest" description="Disordered" evidence="3">
    <location>
        <begin position="1"/>
        <end position="20"/>
    </location>
</feature>
<dbReference type="SUPFAM" id="SSF103473">
    <property type="entry name" value="MFS general substrate transporter"/>
    <property type="match status" value="1"/>
</dbReference>
<dbReference type="AlphaFoldDB" id="A0A409W6G9"/>
<comment type="subcellular location">
    <subcellularLocation>
        <location evidence="1">Membrane</location>
        <topology evidence="1">Multi-pass membrane protein</topology>
    </subcellularLocation>
</comment>
<feature type="transmembrane region" description="Helical" evidence="4">
    <location>
        <begin position="165"/>
        <end position="185"/>
    </location>
</feature>
<evidence type="ECO:0000256" key="3">
    <source>
        <dbReference type="SAM" id="MobiDB-lite"/>
    </source>
</evidence>
<dbReference type="InterPro" id="IPR011701">
    <property type="entry name" value="MFS"/>
</dbReference>
<dbReference type="GO" id="GO:0022857">
    <property type="term" value="F:transmembrane transporter activity"/>
    <property type="evidence" value="ECO:0007669"/>
    <property type="project" value="InterPro"/>
</dbReference>
<feature type="transmembrane region" description="Helical" evidence="4">
    <location>
        <begin position="390"/>
        <end position="411"/>
    </location>
</feature>
<feature type="transmembrane region" description="Helical" evidence="4">
    <location>
        <begin position="81"/>
        <end position="100"/>
    </location>
</feature>
<keyword evidence="4" id="KW-0472">Membrane</keyword>
<reference evidence="6 7" key="1">
    <citation type="journal article" date="2018" name="Evol. Lett.">
        <title>Horizontal gene cluster transfer increased hallucinogenic mushroom diversity.</title>
        <authorList>
            <person name="Reynolds H.T."/>
            <person name="Vijayakumar V."/>
            <person name="Gluck-Thaler E."/>
            <person name="Korotkin H.B."/>
            <person name="Matheny P.B."/>
            <person name="Slot J.C."/>
        </authorList>
    </citation>
    <scope>NUCLEOTIDE SEQUENCE [LARGE SCALE GENOMIC DNA]</scope>
    <source>
        <strain evidence="6 7">2629</strain>
    </source>
</reference>
<feature type="transmembrane region" description="Helical" evidence="4">
    <location>
        <begin position="355"/>
        <end position="378"/>
    </location>
</feature>
<dbReference type="InterPro" id="IPR050327">
    <property type="entry name" value="Proton-linked_MCT"/>
</dbReference>
<feature type="transmembrane region" description="Helical" evidence="4">
    <location>
        <begin position="132"/>
        <end position="153"/>
    </location>
</feature>
<dbReference type="PANTHER" id="PTHR11360:SF234">
    <property type="entry name" value="MFS-TYPE TRANSPORTER DBAD-RELATED"/>
    <property type="match status" value="1"/>
</dbReference>
<sequence>MEQFLEKVDEKTTVNQTSSASASSSQSVSSIDYPDGGLRAWLIVVGSMCCTFSTFGFVNAWGVFQSYYETSLLQDSSPSNLAWIGSIQYALVFGPALFSGRLLDLGYFRGLFTAGTVLVVAATFLVAQCKEYWEFLLCQGFAIGVSGLAHFIHIKHLFTIHVTRVNKLGCGLCFGPTLGIVGHWFLKRRGLALGLTAVGSSIGGTIYPIASRQLIPIVGFPWTMRIMAFINLAALGVSNLTLAPRLPPKDLPGGLLNVRVFKSAAFTIWCILGFVCFLGIYTVLTFIDVTAVKSGVSPDFSFYLVSMANASSGIGRLMTGVLADRVGAITVMAPMSLACAVMTFAWPYAQSKESLIAIAILYGFASSAFVSSFNIPVYAMGEMGDIGRRLGTVFIFTGIGALIGPPISGAINRATGGVQAVSYYAGTHLVSCSFLFTFFFACALLFLYS</sequence>
<evidence type="ECO:0000313" key="6">
    <source>
        <dbReference type="EMBL" id="PPQ74117.1"/>
    </source>
</evidence>
<gene>
    <name evidence="6" type="ORF">CVT24_012847</name>
</gene>
<comment type="similarity">
    <text evidence="2">Belongs to the major facilitator superfamily. Monocarboxylate porter (TC 2.A.1.13) family.</text>
</comment>
<dbReference type="Proteomes" id="UP000284842">
    <property type="component" value="Unassembled WGS sequence"/>
</dbReference>
<dbReference type="EMBL" id="NHTK01005775">
    <property type="protein sequence ID" value="PPQ74117.1"/>
    <property type="molecule type" value="Genomic_DNA"/>
</dbReference>
<feature type="transmembrane region" description="Helical" evidence="4">
    <location>
        <begin position="263"/>
        <end position="284"/>
    </location>
</feature>
<keyword evidence="7" id="KW-1185">Reference proteome</keyword>
<dbReference type="PROSITE" id="PS50850">
    <property type="entry name" value="MFS"/>
    <property type="match status" value="1"/>
</dbReference>
<dbReference type="InterPro" id="IPR020846">
    <property type="entry name" value="MFS_dom"/>
</dbReference>
<feature type="transmembrane region" description="Helical" evidence="4">
    <location>
        <begin position="107"/>
        <end position="126"/>
    </location>
</feature>
<dbReference type="InParanoid" id="A0A409W6G9"/>